<accession>A0A921Z4H1</accession>
<reference evidence="2" key="2">
    <citation type="submission" date="2020-12" db="EMBL/GenBank/DDBJ databases">
        <authorList>
            <person name="Kanost M."/>
        </authorList>
    </citation>
    <scope>NUCLEOTIDE SEQUENCE</scope>
</reference>
<reference evidence="2" key="1">
    <citation type="journal article" date="2016" name="Insect Biochem. Mol. Biol.">
        <title>Multifaceted biological insights from a draft genome sequence of the tobacco hornworm moth, Manduca sexta.</title>
        <authorList>
            <person name="Kanost M.R."/>
            <person name="Arrese E.L."/>
            <person name="Cao X."/>
            <person name="Chen Y.R."/>
            <person name="Chellapilla S."/>
            <person name="Goldsmith M.R."/>
            <person name="Grosse-Wilde E."/>
            <person name="Heckel D.G."/>
            <person name="Herndon N."/>
            <person name="Jiang H."/>
            <person name="Papanicolaou A."/>
            <person name="Qu J."/>
            <person name="Soulages J.L."/>
            <person name="Vogel H."/>
            <person name="Walters J."/>
            <person name="Waterhouse R.M."/>
            <person name="Ahn S.J."/>
            <person name="Almeida F.C."/>
            <person name="An C."/>
            <person name="Aqrawi P."/>
            <person name="Bretschneider A."/>
            <person name="Bryant W.B."/>
            <person name="Bucks S."/>
            <person name="Chao H."/>
            <person name="Chevignon G."/>
            <person name="Christen J.M."/>
            <person name="Clarke D.F."/>
            <person name="Dittmer N.T."/>
            <person name="Ferguson L.C.F."/>
            <person name="Garavelou S."/>
            <person name="Gordon K.H.J."/>
            <person name="Gunaratna R.T."/>
            <person name="Han Y."/>
            <person name="Hauser F."/>
            <person name="He Y."/>
            <person name="Heidel-Fischer H."/>
            <person name="Hirsh A."/>
            <person name="Hu Y."/>
            <person name="Jiang H."/>
            <person name="Kalra D."/>
            <person name="Klinner C."/>
            <person name="Konig C."/>
            <person name="Kovar C."/>
            <person name="Kroll A.R."/>
            <person name="Kuwar S.S."/>
            <person name="Lee S.L."/>
            <person name="Lehman R."/>
            <person name="Li K."/>
            <person name="Li Z."/>
            <person name="Liang H."/>
            <person name="Lovelace S."/>
            <person name="Lu Z."/>
            <person name="Mansfield J.H."/>
            <person name="McCulloch K.J."/>
            <person name="Mathew T."/>
            <person name="Morton B."/>
            <person name="Muzny D.M."/>
            <person name="Neunemann D."/>
            <person name="Ongeri F."/>
            <person name="Pauchet Y."/>
            <person name="Pu L.L."/>
            <person name="Pyrousis I."/>
            <person name="Rao X.J."/>
            <person name="Redding A."/>
            <person name="Roesel C."/>
            <person name="Sanchez-Gracia A."/>
            <person name="Schaack S."/>
            <person name="Shukla A."/>
            <person name="Tetreau G."/>
            <person name="Wang Y."/>
            <person name="Xiong G.H."/>
            <person name="Traut W."/>
            <person name="Walsh T.K."/>
            <person name="Worley K.C."/>
            <person name="Wu D."/>
            <person name="Wu W."/>
            <person name="Wu Y.Q."/>
            <person name="Zhang X."/>
            <person name="Zou Z."/>
            <person name="Zucker H."/>
            <person name="Briscoe A.D."/>
            <person name="Burmester T."/>
            <person name="Clem R.J."/>
            <person name="Feyereisen R."/>
            <person name="Grimmelikhuijzen C.J.P."/>
            <person name="Hamodrakas S.J."/>
            <person name="Hansson B.S."/>
            <person name="Huguet E."/>
            <person name="Jermiin L.S."/>
            <person name="Lan Q."/>
            <person name="Lehman H.K."/>
            <person name="Lorenzen M."/>
            <person name="Merzendorfer H."/>
            <person name="Michalopoulos I."/>
            <person name="Morton D.B."/>
            <person name="Muthukrishnan S."/>
            <person name="Oakeshott J.G."/>
            <person name="Palmer W."/>
            <person name="Park Y."/>
            <person name="Passarelli A.L."/>
            <person name="Rozas J."/>
            <person name="Schwartz L.M."/>
            <person name="Smith W."/>
            <person name="Southgate A."/>
            <person name="Vilcinskas A."/>
            <person name="Vogt R."/>
            <person name="Wang P."/>
            <person name="Werren J."/>
            <person name="Yu X.Q."/>
            <person name="Zhou J.J."/>
            <person name="Brown S.J."/>
            <person name="Scherer S.E."/>
            <person name="Richards S."/>
            <person name="Blissard G.W."/>
        </authorList>
    </citation>
    <scope>NUCLEOTIDE SEQUENCE</scope>
</reference>
<comment type="caution">
    <text evidence="2">The sequence shown here is derived from an EMBL/GenBank/DDBJ whole genome shotgun (WGS) entry which is preliminary data.</text>
</comment>
<evidence type="ECO:0000256" key="1">
    <source>
        <dbReference type="SAM" id="SignalP"/>
    </source>
</evidence>
<organism evidence="2 3">
    <name type="scientific">Manduca sexta</name>
    <name type="common">Tobacco hawkmoth</name>
    <name type="synonym">Tobacco hornworm</name>
    <dbReference type="NCBI Taxonomy" id="7130"/>
    <lineage>
        <taxon>Eukaryota</taxon>
        <taxon>Metazoa</taxon>
        <taxon>Ecdysozoa</taxon>
        <taxon>Arthropoda</taxon>
        <taxon>Hexapoda</taxon>
        <taxon>Insecta</taxon>
        <taxon>Pterygota</taxon>
        <taxon>Neoptera</taxon>
        <taxon>Endopterygota</taxon>
        <taxon>Lepidoptera</taxon>
        <taxon>Glossata</taxon>
        <taxon>Ditrysia</taxon>
        <taxon>Bombycoidea</taxon>
        <taxon>Sphingidae</taxon>
        <taxon>Sphinginae</taxon>
        <taxon>Sphingini</taxon>
        <taxon>Manduca</taxon>
    </lineage>
</organism>
<dbReference type="OrthoDB" id="7486254at2759"/>
<keyword evidence="3" id="KW-1185">Reference proteome</keyword>
<dbReference type="EMBL" id="JH668400">
    <property type="protein sequence ID" value="KAG6451141.1"/>
    <property type="molecule type" value="Genomic_DNA"/>
</dbReference>
<protein>
    <submittedName>
        <fullName evidence="2">Uncharacterized protein</fullName>
    </submittedName>
</protein>
<keyword evidence="1" id="KW-0732">Signal</keyword>
<evidence type="ECO:0000313" key="3">
    <source>
        <dbReference type="Proteomes" id="UP000791440"/>
    </source>
</evidence>
<proteinExistence type="predicted"/>
<evidence type="ECO:0000313" key="2">
    <source>
        <dbReference type="EMBL" id="KAG6451141.1"/>
    </source>
</evidence>
<name>A0A921Z4H1_MANSE</name>
<dbReference type="AlphaFoldDB" id="A0A921Z4H1"/>
<gene>
    <name evidence="2" type="ORF">O3G_MSEX006962</name>
</gene>
<dbReference type="Proteomes" id="UP000791440">
    <property type="component" value="Unassembled WGS sequence"/>
</dbReference>
<feature type="signal peptide" evidence="1">
    <location>
        <begin position="1"/>
        <end position="18"/>
    </location>
</feature>
<feature type="chain" id="PRO_5036673592" evidence="1">
    <location>
        <begin position="19"/>
        <end position="334"/>
    </location>
</feature>
<sequence>MAFSSFAITFTFLMNLQGTRLSLLSRFRNPNEYVAPAEMVFPEDMSDKVYKDLVEEVPDLLYERRNKVQSPVHRMNQTEMPYLIYLKTQDPDIVEPYYPQDDDKPEEELLRSIPEVISEATITESTTEATKTMTTNATTVITPRRPPWYTGPHMATCYTCGLNASFIPRSDICHEAFESDDFNIRSMARYFRTKCYRNDEYWAQRIEDFWFRGRHFKFDLGLKRGLYGPYMGGCFKRFMDVGTVYTQRGCRTWWPEYRHFKTFASHRYTRLEALLKHEKNACVVSPHASLTPFSRGISLFVRYHVCVCEGKYCNTAGNSFHDNIFLIILIYVVV</sequence>